<evidence type="ECO:0000256" key="1">
    <source>
        <dbReference type="SAM" id="Phobius"/>
    </source>
</evidence>
<protein>
    <recommendedName>
        <fullName evidence="2">Apple domain-containing protein</fullName>
    </recommendedName>
</protein>
<organism evidence="3 4">
    <name type="scientific">Castanea mollissima</name>
    <name type="common">Chinese chestnut</name>
    <dbReference type="NCBI Taxonomy" id="60419"/>
    <lineage>
        <taxon>Eukaryota</taxon>
        <taxon>Viridiplantae</taxon>
        <taxon>Streptophyta</taxon>
        <taxon>Embryophyta</taxon>
        <taxon>Tracheophyta</taxon>
        <taxon>Spermatophyta</taxon>
        <taxon>Magnoliopsida</taxon>
        <taxon>eudicotyledons</taxon>
        <taxon>Gunneridae</taxon>
        <taxon>Pentapetalae</taxon>
        <taxon>rosids</taxon>
        <taxon>fabids</taxon>
        <taxon>Fagales</taxon>
        <taxon>Fagaceae</taxon>
        <taxon>Castanea</taxon>
    </lineage>
</organism>
<dbReference type="AlphaFoldDB" id="A0A8J4QW56"/>
<dbReference type="PROSITE" id="PS50948">
    <property type="entry name" value="PAN"/>
    <property type="match status" value="1"/>
</dbReference>
<dbReference type="PANTHER" id="PTHR32444:SF247">
    <property type="entry name" value="OS01G0958200 PROTEIN"/>
    <property type="match status" value="1"/>
</dbReference>
<reference evidence="3" key="1">
    <citation type="submission" date="2020-03" db="EMBL/GenBank/DDBJ databases">
        <title>Castanea mollissima Vanexum genome sequencing.</title>
        <authorList>
            <person name="Staton M."/>
        </authorList>
    </citation>
    <scope>NUCLEOTIDE SEQUENCE</scope>
    <source>
        <tissue evidence="3">Leaf</tissue>
    </source>
</reference>
<feature type="domain" description="Apple" evidence="2">
    <location>
        <begin position="1"/>
        <end position="72"/>
    </location>
</feature>
<proteinExistence type="predicted"/>
<accession>A0A8J4QW56</accession>
<comment type="caution">
    <text evidence="3">The sequence shown here is derived from an EMBL/GenBank/DDBJ whole genome shotgun (WGS) entry which is preliminary data.</text>
</comment>
<name>A0A8J4QW56_9ROSI</name>
<dbReference type="OrthoDB" id="643280at2759"/>
<gene>
    <name evidence="3" type="ORF">CMV_018095</name>
</gene>
<evidence type="ECO:0000259" key="2">
    <source>
        <dbReference type="PROSITE" id="PS50948"/>
    </source>
</evidence>
<dbReference type="InterPro" id="IPR003609">
    <property type="entry name" value="Pan_app"/>
</dbReference>
<dbReference type="PANTHER" id="PTHR32444">
    <property type="entry name" value="BULB-TYPE LECTIN DOMAIN-CONTAINING PROTEIN"/>
    <property type="match status" value="1"/>
</dbReference>
<keyword evidence="4" id="KW-1185">Reference proteome</keyword>
<keyword evidence="1" id="KW-0472">Membrane</keyword>
<evidence type="ECO:0000313" key="4">
    <source>
        <dbReference type="Proteomes" id="UP000737018"/>
    </source>
</evidence>
<evidence type="ECO:0000313" key="3">
    <source>
        <dbReference type="EMBL" id="KAF3956825.1"/>
    </source>
</evidence>
<keyword evidence="1" id="KW-0812">Transmembrane</keyword>
<dbReference type="Pfam" id="PF08276">
    <property type="entry name" value="PAN_2"/>
    <property type="match status" value="1"/>
</dbReference>
<feature type="transmembrane region" description="Helical" evidence="1">
    <location>
        <begin position="91"/>
        <end position="115"/>
    </location>
</feature>
<keyword evidence="1" id="KW-1133">Transmembrane helix</keyword>
<dbReference type="EMBL" id="JRKL02002984">
    <property type="protein sequence ID" value="KAF3956825.1"/>
    <property type="molecule type" value="Genomic_DNA"/>
</dbReference>
<sequence length="175" mass="19592">MHFGKLSGVATKINGAVQPVQDIEACKLTCLRDCDCIAYACYDECFLYMKHLMSLQISSDTETGEDLYVRISASEQFELVGSRTKMSKKAAWILGVLAMLILLLSIVLAITPILWKPSADGALEESEFSLMLFKYRDLRKATKNFSQKLGRAVLVLFSEGLYCSNSSRDFYQDVS</sequence>
<dbReference type="Proteomes" id="UP000737018">
    <property type="component" value="Unassembled WGS sequence"/>
</dbReference>